<dbReference type="Proteomes" id="UP000224362">
    <property type="component" value="Segment"/>
</dbReference>
<proteinExistence type="predicted"/>
<evidence type="ECO:0000313" key="1">
    <source>
        <dbReference type="EMBL" id="ASZ78928.1"/>
    </source>
</evidence>
<dbReference type="InterPro" id="IPR027417">
    <property type="entry name" value="P-loop_NTPase"/>
</dbReference>
<gene>
    <name evidence="1" type="ORF">2050H1_162</name>
</gene>
<dbReference type="Gene3D" id="3.40.50.300">
    <property type="entry name" value="P-loop containing nucleotide triphosphate hydrolases"/>
    <property type="match status" value="1"/>
</dbReference>
<evidence type="ECO:0008006" key="3">
    <source>
        <dbReference type="Google" id="ProtNLM"/>
    </source>
</evidence>
<dbReference type="EMBL" id="MF285619">
    <property type="protein sequence ID" value="ASZ78928.1"/>
    <property type="molecule type" value="Genomic_DNA"/>
</dbReference>
<protein>
    <recommendedName>
        <fullName evidence="3">Deoxynucleotide monophosphate kinase</fullName>
    </recommendedName>
</protein>
<name>A0A249Y2L4_9CAUD</name>
<sequence length="187" mass="22242">MLDNLEFFTGKKRSGKDFCLEGLIDDSRGKQVICRLSFSDELRVIANTIYPWLPRDIPDHLKDVPWEHPQNYRRMTPRQIWLHLGGDDGLRFVEPDLFLESFKRNQLPKVVANPDVLYIVTDVRTPQEYMWVKETGRTLTRITREDRSGIMEDTIEDFIDRMEVDFEFFNPFTGTQPFIDFYWSRAL</sequence>
<evidence type="ECO:0000313" key="2">
    <source>
        <dbReference type="Proteomes" id="UP000224362"/>
    </source>
</evidence>
<organism evidence="1 2">
    <name type="scientific">Serratia phage 2050H1</name>
    <dbReference type="NCBI Taxonomy" id="2024250"/>
    <lineage>
        <taxon>Viruses</taxon>
        <taxon>Duplodnaviria</taxon>
        <taxon>Heunggongvirae</taxon>
        <taxon>Uroviricota</taxon>
        <taxon>Caudoviricetes</taxon>
        <taxon>Pantevenvirales</taxon>
        <taxon>Ackermannviridae</taxon>
        <taxon>Miltonvirus</taxon>
        <taxon>Miltonvirus MAM1</taxon>
    </lineage>
</organism>
<accession>A0A249Y2L4</accession>
<reference evidence="1 2" key="1">
    <citation type="submission" date="2017-06" db="EMBL/GenBank/DDBJ databases">
        <authorList>
            <person name="Kim H.J."/>
            <person name="Triplett B.A."/>
        </authorList>
    </citation>
    <scope>NUCLEOTIDE SEQUENCE [LARGE SCALE GENOMIC DNA]</scope>
</reference>